<keyword evidence="4" id="KW-1185">Reference proteome</keyword>
<dbReference type="GO" id="GO:0016779">
    <property type="term" value="F:nucleotidyltransferase activity"/>
    <property type="evidence" value="ECO:0007669"/>
    <property type="project" value="UniProtKB-KW"/>
</dbReference>
<keyword evidence="3" id="KW-0808">Transferase</keyword>
<keyword evidence="3" id="KW-0548">Nucleotidyltransferase</keyword>
<dbReference type="Pfam" id="PF19327">
    <property type="entry name" value="Ap4A_phos_N"/>
    <property type="match status" value="1"/>
</dbReference>
<evidence type="ECO:0000259" key="2">
    <source>
        <dbReference type="Pfam" id="PF19327"/>
    </source>
</evidence>
<sequence>MTLLQKIIEKEKELIASNHVLPTLSTTRNLEEPPYLMNLRMPSENPLQRDRNLYAGSTIHHEPQNASTQKSSPTLSDPFECPDPGQIIETLFNTHHILINKYLCADHHIVVPTVQFEDQLSHLTLADCCAASKILSEIDGVLWYNSGRNSGASQIHKHLQCIPLDSFDSVPIHQYYLISPTYEPKFIDNPINPLFKSLTFFSPCLHAFHEFSVTDVERSAHDPNQLLSLINSALLLLETEMKECGYLPPDSPPVLEQSPAPFSYNVVITRKVLLVVPRQRSEWIPPSNERSRVSPSPIGANSLGMAGFLYAKTPEIQDALLTFGARNFIHALCFVHPER</sequence>
<evidence type="ECO:0000313" key="3">
    <source>
        <dbReference type="EMBL" id="KAK2949015.1"/>
    </source>
</evidence>
<dbReference type="InterPro" id="IPR045759">
    <property type="entry name" value="Ap4A_phos1/2_N"/>
</dbReference>
<dbReference type="InterPro" id="IPR009163">
    <property type="entry name" value="Ap4A_phos1/2"/>
</dbReference>
<accession>A0ABQ9XFP8</accession>
<organism evidence="3 4">
    <name type="scientific">Blattamonas nauphoetae</name>
    <dbReference type="NCBI Taxonomy" id="2049346"/>
    <lineage>
        <taxon>Eukaryota</taxon>
        <taxon>Metamonada</taxon>
        <taxon>Preaxostyla</taxon>
        <taxon>Oxymonadida</taxon>
        <taxon>Blattamonas</taxon>
    </lineage>
</organism>
<dbReference type="Pfam" id="PF09830">
    <property type="entry name" value="ATP_transf"/>
    <property type="match status" value="1"/>
</dbReference>
<evidence type="ECO:0000313" key="4">
    <source>
        <dbReference type="Proteomes" id="UP001281761"/>
    </source>
</evidence>
<dbReference type="InterPro" id="IPR019200">
    <property type="entry name" value="ATP_adenylylTrfase_C"/>
</dbReference>
<feature type="domain" description="Ap4A phosphorylase 1/2 N-terminal" evidence="2">
    <location>
        <begin position="65"/>
        <end position="173"/>
    </location>
</feature>
<dbReference type="PANTHER" id="PTHR38420">
    <property type="entry name" value="AP-4-A PHOSPHORYLASE II"/>
    <property type="match status" value="1"/>
</dbReference>
<dbReference type="SUPFAM" id="SSF54197">
    <property type="entry name" value="HIT-like"/>
    <property type="match status" value="1"/>
</dbReference>
<dbReference type="PANTHER" id="PTHR38420:SF1">
    <property type="entry name" value="PUTATIVE (AFU_ORTHOLOGUE AFUA_5G14690)-RELATED"/>
    <property type="match status" value="1"/>
</dbReference>
<feature type="domain" description="ATP adenylyltransferase C-terminal" evidence="1">
    <location>
        <begin position="240"/>
        <end position="334"/>
    </location>
</feature>
<dbReference type="Gene3D" id="3.30.428.70">
    <property type="match status" value="1"/>
</dbReference>
<proteinExistence type="predicted"/>
<protein>
    <submittedName>
        <fullName evidence="3">ATP adenylyltransferase</fullName>
    </submittedName>
</protein>
<comment type="caution">
    <text evidence="3">The sequence shown here is derived from an EMBL/GenBank/DDBJ whole genome shotgun (WGS) entry which is preliminary data.</text>
</comment>
<dbReference type="EMBL" id="JARBJD010000164">
    <property type="protein sequence ID" value="KAK2949015.1"/>
    <property type="molecule type" value="Genomic_DNA"/>
</dbReference>
<dbReference type="InterPro" id="IPR036265">
    <property type="entry name" value="HIT-like_sf"/>
</dbReference>
<dbReference type="Proteomes" id="UP001281761">
    <property type="component" value="Unassembled WGS sequence"/>
</dbReference>
<evidence type="ECO:0000259" key="1">
    <source>
        <dbReference type="Pfam" id="PF09830"/>
    </source>
</evidence>
<gene>
    <name evidence="3" type="ORF">BLNAU_16015</name>
</gene>
<dbReference type="InterPro" id="IPR043171">
    <property type="entry name" value="Ap4A_phos1/2-like"/>
</dbReference>
<reference evidence="3 4" key="1">
    <citation type="journal article" date="2022" name="bioRxiv">
        <title>Genomics of Preaxostyla Flagellates Illuminates Evolutionary Transitions and the Path Towards Mitochondrial Loss.</title>
        <authorList>
            <person name="Novak L.V.F."/>
            <person name="Treitli S.C."/>
            <person name="Pyrih J."/>
            <person name="Halakuc P."/>
            <person name="Pipaliya S.V."/>
            <person name="Vacek V."/>
            <person name="Brzon O."/>
            <person name="Soukal P."/>
            <person name="Eme L."/>
            <person name="Dacks J.B."/>
            <person name="Karnkowska A."/>
            <person name="Elias M."/>
            <person name="Hampl V."/>
        </authorList>
    </citation>
    <scope>NUCLEOTIDE SEQUENCE [LARGE SCALE GENOMIC DNA]</scope>
    <source>
        <strain evidence="3">NAU3</strain>
        <tissue evidence="3">Gut</tissue>
    </source>
</reference>
<name>A0ABQ9XFP8_9EUKA</name>